<keyword evidence="2" id="KW-0560">Oxidoreductase</keyword>
<dbReference type="OrthoDB" id="1933717at2759"/>
<gene>
    <name evidence="4" type="ORF">Ocin01_16359</name>
</gene>
<dbReference type="AlphaFoldDB" id="A0A1D2MBF3"/>
<evidence type="ECO:0000256" key="1">
    <source>
        <dbReference type="ARBA" id="ARBA00006484"/>
    </source>
</evidence>
<evidence type="ECO:0000313" key="5">
    <source>
        <dbReference type="Proteomes" id="UP000094527"/>
    </source>
</evidence>
<proteinExistence type="inferred from homology"/>
<comment type="caution">
    <text evidence="4">The sequence shown here is derived from an EMBL/GenBank/DDBJ whole genome shotgun (WGS) entry which is preliminary data.</text>
</comment>
<dbReference type="Pfam" id="PF00106">
    <property type="entry name" value="adh_short"/>
    <property type="match status" value="1"/>
</dbReference>
<keyword evidence="5" id="KW-1185">Reference proteome</keyword>
<evidence type="ECO:0000313" key="4">
    <source>
        <dbReference type="EMBL" id="ODM90325.1"/>
    </source>
</evidence>
<dbReference type="PANTHER" id="PTHR43115:SF4">
    <property type="entry name" value="DEHYDROGENASE_REDUCTASE SDR FAMILY MEMBER 11"/>
    <property type="match status" value="1"/>
</dbReference>
<dbReference type="Proteomes" id="UP000094527">
    <property type="component" value="Unassembled WGS sequence"/>
</dbReference>
<feature type="compositionally biased region" description="Polar residues" evidence="3">
    <location>
        <begin position="19"/>
        <end position="35"/>
    </location>
</feature>
<feature type="region of interest" description="Disordered" evidence="3">
    <location>
        <begin position="14"/>
        <end position="35"/>
    </location>
</feature>
<dbReference type="PANTHER" id="PTHR43115">
    <property type="entry name" value="DEHYDROGENASE/REDUCTASE SDR FAMILY MEMBER 11"/>
    <property type="match status" value="1"/>
</dbReference>
<dbReference type="EMBL" id="LJIJ01002035">
    <property type="protein sequence ID" value="ODM90325.1"/>
    <property type="molecule type" value="Genomic_DNA"/>
</dbReference>
<dbReference type="InterPro" id="IPR036291">
    <property type="entry name" value="NAD(P)-bd_dom_sf"/>
</dbReference>
<dbReference type="GO" id="GO:0016491">
    <property type="term" value="F:oxidoreductase activity"/>
    <property type="evidence" value="ECO:0007669"/>
    <property type="project" value="UniProtKB-KW"/>
</dbReference>
<protein>
    <submittedName>
        <fullName evidence="4">Dehydrogenase/reductase SDR family member 11</fullName>
    </submittedName>
</protein>
<name>A0A1D2MBF3_ORCCI</name>
<organism evidence="4 5">
    <name type="scientific">Orchesella cincta</name>
    <name type="common">Springtail</name>
    <name type="synonym">Podura cincta</name>
    <dbReference type="NCBI Taxonomy" id="48709"/>
    <lineage>
        <taxon>Eukaryota</taxon>
        <taxon>Metazoa</taxon>
        <taxon>Ecdysozoa</taxon>
        <taxon>Arthropoda</taxon>
        <taxon>Hexapoda</taxon>
        <taxon>Collembola</taxon>
        <taxon>Entomobryomorpha</taxon>
        <taxon>Entomobryoidea</taxon>
        <taxon>Orchesellidae</taxon>
        <taxon>Orchesellinae</taxon>
        <taxon>Orchesella</taxon>
    </lineage>
</organism>
<dbReference type="SUPFAM" id="SSF51735">
    <property type="entry name" value="NAD(P)-binding Rossmann-fold domains"/>
    <property type="match status" value="1"/>
</dbReference>
<reference evidence="4 5" key="1">
    <citation type="journal article" date="2016" name="Genome Biol. Evol.">
        <title>Gene Family Evolution Reflects Adaptation to Soil Environmental Stressors in the Genome of the Collembolan Orchesella cincta.</title>
        <authorList>
            <person name="Faddeeva-Vakhrusheva A."/>
            <person name="Derks M.F."/>
            <person name="Anvar S.Y."/>
            <person name="Agamennone V."/>
            <person name="Suring W."/>
            <person name="Smit S."/>
            <person name="van Straalen N.M."/>
            <person name="Roelofs D."/>
        </authorList>
    </citation>
    <scope>NUCLEOTIDE SEQUENCE [LARGE SCALE GENOMIC DNA]</scope>
    <source>
        <tissue evidence="4">Mixed pool</tissue>
    </source>
</reference>
<evidence type="ECO:0000256" key="2">
    <source>
        <dbReference type="ARBA" id="ARBA00023002"/>
    </source>
</evidence>
<sequence length="121" mass="13283">LRFGSCTSIHASRDKHASVATSNSDKNPTEMSLPSVSRWANRTALVTGASSGIGSSICEAFVKHGMNVVGCARNQERIQALADTFVEKSTQECWSRTNATCQRTMSSRKMFDVDREPPRRS</sequence>
<dbReference type="STRING" id="48709.A0A1D2MBF3"/>
<evidence type="ECO:0000256" key="3">
    <source>
        <dbReference type="SAM" id="MobiDB-lite"/>
    </source>
</evidence>
<dbReference type="Gene3D" id="3.40.50.720">
    <property type="entry name" value="NAD(P)-binding Rossmann-like Domain"/>
    <property type="match status" value="1"/>
</dbReference>
<accession>A0A1D2MBF3</accession>
<feature type="non-terminal residue" evidence="4">
    <location>
        <position position="1"/>
    </location>
</feature>
<comment type="similarity">
    <text evidence="1">Belongs to the short-chain dehydrogenases/reductases (SDR) family.</text>
</comment>
<dbReference type="InterPro" id="IPR002347">
    <property type="entry name" value="SDR_fam"/>
</dbReference>